<accession>A0A498MFM7</accession>
<evidence type="ECO:0000256" key="1">
    <source>
        <dbReference type="ARBA" id="ARBA00004430"/>
    </source>
</evidence>
<evidence type="ECO:0000313" key="8">
    <source>
        <dbReference type="EMBL" id="RXN18162.1"/>
    </source>
</evidence>
<dbReference type="InterPro" id="IPR032840">
    <property type="entry name" value="CFAP91_dom"/>
</dbReference>
<reference evidence="8 9" key="1">
    <citation type="submission" date="2018-03" db="EMBL/GenBank/DDBJ databases">
        <title>Draft genome sequence of Rohu Carp (Labeo rohita).</title>
        <authorList>
            <person name="Das P."/>
            <person name="Kushwaha B."/>
            <person name="Joshi C.G."/>
            <person name="Kumar D."/>
            <person name="Nagpure N.S."/>
            <person name="Sahoo L."/>
            <person name="Das S.P."/>
            <person name="Bit A."/>
            <person name="Patnaik S."/>
            <person name="Meher P.K."/>
            <person name="Jayasankar P."/>
            <person name="Koringa P.G."/>
            <person name="Patel N.V."/>
            <person name="Hinsu A.T."/>
            <person name="Kumar R."/>
            <person name="Pandey M."/>
            <person name="Agarwal S."/>
            <person name="Srivastava S."/>
            <person name="Singh M."/>
            <person name="Iquebal M.A."/>
            <person name="Jaiswal S."/>
            <person name="Angadi U.B."/>
            <person name="Kumar N."/>
            <person name="Raza M."/>
            <person name="Shah T.M."/>
            <person name="Rai A."/>
            <person name="Jena J.K."/>
        </authorList>
    </citation>
    <scope>NUCLEOTIDE SEQUENCE [LARGE SCALE GENOMIC DNA]</scope>
    <source>
        <strain evidence="8">DASCIFA01</strain>
        <tissue evidence="8">Testis</tissue>
    </source>
</reference>
<evidence type="ECO:0000256" key="5">
    <source>
        <dbReference type="ARBA" id="ARBA00029468"/>
    </source>
</evidence>
<feature type="domain" description="CFAP91" evidence="7">
    <location>
        <begin position="77"/>
        <end position="128"/>
    </location>
</feature>
<dbReference type="PANTHER" id="PTHR22455:SF10">
    <property type="entry name" value="CILIA- AND FLAGELLA-ASSOCIATED PROTEIN 91"/>
    <property type="match status" value="1"/>
</dbReference>
<dbReference type="InterPro" id="IPR026720">
    <property type="entry name" value="CFAP91"/>
</dbReference>
<organism evidence="8 9">
    <name type="scientific">Labeo rohita</name>
    <name type="common">Indian major carp</name>
    <name type="synonym">Cyprinus rohita</name>
    <dbReference type="NCBI Taxonomy" id="84645"/>
    <lineage>
        <taxon>Eukaryota</taxon>
        <taxon>Metazoa</taxon>
        <taxon>Chordata</taxon>
        <taxon>Craniata</taxon>
        <taxon>Vertebrata</taxon>
        <taxon>Euteleostomi</taxon>
        <taxon>Actinopterygii</taxon>
        <taxon>Neopterygii</taxon>
        <taxon>Teleostei</taxon>
        <taxon>Ostariophysi</taxon>
        <taxon>Cypriniformes</taxon>
        <taxon>Cyprinidae</taxon>
        <taxon>Labeoninae</taxon>
        <taxon>Labeonini</taxon>
        <taxon>Labeo</taxon>
    </lineage>
</organism>
<comment type="caution">
    <text evidence="8">The sequence shown here is derived from an EMBL/GenBank/DDBJ whole genome shotgun (WGS) entry which is preliminary data.</text>
</comment>
<evidence type="ECO:0000313" key="9">
    <source>
        <dbReference type="Proteomes" id="UP000290572"/>
    </source>
</evidence>
<dbReference type="EMBL" id="QBIY01012723">
    <property type="protein sequence ID" value="RXN18162.1"/>
    <property type="molecule type" value="Genomic_DNA"/>
</dbReference>
<comment type="subcellular location">
    <subcellularLocation>
        <location evidence="1">Cytoplasm</location>
        <location evidence="1">Cytoskeleton</location>
        <location evidence="1">Cilium axoneme</location>
    </subcellularLocation>
</comment>
<keyword evidence="9" id="KW-1185">Reference proteome</keyword>
<name>A0A498MFM7_LABRO</name>
<proteinExistence type="inferred from homology"/>
<evidence type="ECO:0000256" key="4">
    <source>
        <dbReference type="ARBA" id="ARBA00023273"/>
    </source>
</evidence>
<sequence>MEEHKRKVPEFNSMFSNLPHHPRFTLRLEATDPVPAFIDRRWRGYAEQKRQALQRLTGPLIPFAQQIPPDVVFALPKLQEARLTLLVQLLRQREEKQEEVKMDRLDVSFSQHQQEKEARLKKIRNDYVICEAKVR</sequence>
<evidence type="ECO:0000256" key="3">
    <source>
        <dbReference type="ARBA" id="ARBA00023212"/>
    </source>
</evidence>
<evidence type="ECO:0000259" key="7">
    <source>
        <dbReference type="Pfam" id="PF14738"/>
    </source>
</evidence>
<protein>
    <recommendedName>
        <fullName evidence="6">Cilia- and flagella-associated protein 91</fullName>
    </recommendedName>
</protein>
<keyword evidence="4" id="KW-0966">Cell projection</keyword>
<keyword evidence="3" id="KW-0206">Cytoskeleton</keyword>
<dbReference type="Proteomes" id="UP000290572">
    <property type="component" value="Unassembled WGS sequence"/>
</dbReference>
<dbReference type="Pfam" id="PF14738">
    <property type="entry name" value="CFAP91"/>
    <property type="match status" value="1"/>
</dbReference>
<comment type="similarity">
    <text evidence="5">Belongs to the CFAP91 family.</text>
</comment>
<dbReference type="STRING" id="84645.A0A498MFM7"/>
<evidence type="ECO:0000256" key="2">
    <source>
        <dbReference type="ARBA" id="ARBA00022490"/>
    </source>
</evidence>
<dbReference type="GO" id="GO:0005930">
    <property type="term" value="C:axoneme"/>
    <property type="evidence" value="ECO:0007669"/>
    <property type="project" value="UniProtKB-SubCell"/>
</dbReference>
<dbReference type="AlphaFoldDB" id="A0A498MFM7"/>
<gene>
    <name evidence="8" type="ORF">ROHU_007801</name>
</gene>
<evidence type="ECO:0000256" key="6">
    <source>
        <dbReference type="ARBA" id="ARBA00029555"/>
    </source>
</evidence>
<dbReference type="PANTHER" id="PTHR22455">
    <property type="entry name" value="CILIA- AND FLAGELLA-ASSOCIATED PROTEIN 91"/>
    <property type="match status" value="1"/>
</dbReference>
<keyword evidence="2" id="KW-0963">Cytoplasm</keyword>